<dbReference type="HAMAP" id="MF_00983">
    <property type="entry name" value="PriA"/>
    <property type="match status" value="1"/>
</dbReference>
<feature type="binding site" evidence="12">
    <location>
        <position position="461"/>
    </location>
    <ligand>
        <name>Zn(2+)</name>
        <dbReference type="ChEBI" id="CHEBI:29105"/>
        <label>2</label>
    </ligand>
</feature>
<evidence type="ECO:0000256" key="7">
    <source>
        <dbReference type="ARBA" id="ARBA00022833"/>
    </source>
</evidence>
<dbReference type="FunFam" id="3.40.1440.60:FF:000001">
    <property type="entry name" value="Primosomal protein N"/>
    <property type="match status" value="1"/>
</dbReference>
<evidence type="ECO:0000256" key="8">
    <source>
        <dbReference type="ARBA" id="ARBA00022840"/>
    </source>
</evidence>
<dbReference type="InterPro" id="IPR027417">
    <property type="entry name" value="P-loop_NTPase"/>
</dbReference>
<dbReference type="NCBIfam" id="NF004067">
    <property type="entry name" value="PRK05580.1-4"/>
    <property type="match status" value="1"/>
</dbReference>
<dbReference type="Pfam" id="PF17764">
    <property type="entry name" value="PriA_3primeBD"/>
    <property type="match status" value="1"/>
</dbReference>
<gene>
    <name evidence="12" type="primary">priA</name>
    <name evidence="14" type="ORF">OUO13_13630</name>
</gene>
<comment type="subunit">
    <text evidence="12">Component of the replication restart primosome.</text>
</comment>
<keyword evidence="1 12" id="KW-0639">Primosome</keyword>
<reference evidence="14" key="1">
    <citation type="submission" date="2022-11" db="EMBL/GenBank/DDBJ databases">
        <title>Parathalassolutuus dongxingensis gen. nov., sp. nov., a novel member of family Oceanospirillaceae isolated from a coastal shrimp pond in Guangxi, China.</title>
        <authorList>
            <person name="Chen H."/>
        </authorList>
    </citation>
    <scope>NUCLEOTIDE SEQUENCE</scope>
    <source>
        <strain evidence="14">G-43</strain>
    </source>
</reference>
<dbReference type="GO" id="GO:0008270">
    <property type="term" value="F:zinc ion binding"/>
    <property type="evidence" value="ECO:0007669"/>
    <property type="project" value="UniProtKB-UniRule"/>
</dbReference>
<dbReference type="InterPro" id="IPR041222">
    <property type="entry name" value="PriA_3primeBD"/>
</dbReference>
<dbReference type="InterPro" id="IPR011545">
    <property type="entry name" value="DEAD/DEAH_box_helicase_dom"/>
</dbReference>
<proteinExistence type="inferred from homology"/>
<protein>
    <recommendedName>
        <fullName evidence="12">Replication restart protein PriA</fullName>
    </recommendedName>
    <alternativeName>
        <fullName evidence="12">ATP-dependent DNA helicase PriA</fullName>
        <ecNumber evidence="12">5.6.2.4</ecNumber>
    </alternativeName>
    <alternativeName>
        <fullName evidence="12">DNA 3'-5' helicase PriA</fullName>
    </alternativeName>
</protein>
<dbReference type="EC" id="5.6.2.4" evidence="12"/>
<evidence type="ECO:0000256" key="3">
    <source>
        <dbReference type="ARBA" id="ARBA00022723"/>
    </source>
</evidence>
<feature type="binding site" evidence="12">
    <location>
        <position position="443"/>
    </location>
    <ligand>
        <name>Zn(2+)</name>
        <dbReference type="ChEBI" id="CHEBI:29105"/>
        <label>2</label>
    </ligand>
</feature>
<dbReference type="FunFam" id="3.40.50.300:FF:000489">
    <property type="entry name" value="Primosome assembly protein PriA"/>
    <property type="match status" value="1"/>
</dbReference>
<dbReference type="NCBIfam" id="TIGR00595">
    <property type="entry name" value="priA"/>
    <property type="match status" value="1"/>
</dbReference>
<evidence type="ECO:0000256" key="11">
    <source>
        <dbReference type="ARBA" id="ARBA00048988"/>
    </source>
</evidence>
<accession>A0A9X3ITE5</accession>
<evidence type="ECO:0000256" key="9">
    <source>
        <dbReference type="ARBA" id="ARBA00023125"/>
    </source>
</evidence>
<dbReference type="GO" id="GO:1990077">
    <property type="term" value="C:primosome complex"/>
    <property type="evidence" value="ECO:0007669"/>
    <property type="project" value="UniProtKB-UniRule"/>
</dbReference>
<dbReference type="InterPro" id="IPR040498">
    <property type="entry name" value="PriA_CRR"/>
</dbReference>
<feature type="binding site" evidence="12">
    <location>
        <position position="464"/>
    </location>
    <ligand>
        <name>Zn(2+)</name>
        <dbReference type="ChEBI" id="CHEBI:29105"/>
        <label>2</label>
    </ligand>
</feature>
<feature type="binding site" evidence="12">
    <location>
        <position position="437"/>
    </location>
    <ligand>
        <name>Zn(2+)</name>
        <dbReference type="ChEBI" id="CHEBI:29105"/>
        <label>1</label>
    </ligand>
</feature>
<keyword evidence="3 12" id="KW-0479">Metal-binding</keyword>
<keyword evidence="7 12" id="KW-0862">Zinc</keyword>
<feature type="binding site" evidence="12">
    <location>
        <position position="434"/>
    </location>
    <ligand>
        <name>Zn(2+)</name>
        <dbReference type="ChEBI" id="CHEBI:29105"/>
        <label>1</label>
    </ligand>
</feature>
<keyword evidence="9 12" id="KW-0238">DNA-binding</keyword>
<dbReference type="GO" id="GO:0006302">
    <property type="term" value="P:double-strand break repair"/>
    <property type="evidence" value="ECO:0007669"/>
    <property type="project" value="InterPro"/>
</dbReference>
<evidence type="ECO:0000256" key="12">
    <source>
        <dbReference type="HAMAP-Rule" id="MF_00983"/>
    </source>
</evidence>
<dbReference type="InterPro" id="IPR014001">
    <property type="entry name" value="Helicase_ATP-bd"/>
</dbReference>
<comment type="similarity">
    <text evidence="12">Belongs to the helicase family. PriA subfamily.</text>
</comment>
<dbReference type="PANTHER" id="PTHR30580">
    <property type="entry name" value="PRIMOSOMAL PROTEIN N"/>
    <property type="match status" value="1"/>
</dbReference>
<dbReference type="Proteomes" id="UP001150830">
    <property type="component" value="Unassembled WGS sequence"/>
</dbReference>
<dbReference type="InterPro" id="IPR042115">
    <property type="entry name" value="PriA_3primeBD_sf"/>
</dbReference>
<keyword evidence="6 12" id="KW-0347">Helicase</keyword>
<evidence type="ECO:0000256" key="10">
    <source>
        <dbReference type="ARBA" id="ARBA00023235"/>
    </source>
</evidence>
<keyword evidence="4 12" id="KW-0547">Nucleotide-binding</keyword>
<dbReference type="InterPro" id="IPR041236">
    <property type="entry name" value="PriA_C"/>
</dbReference>
<dbReference type="Pfam" id="PF18319">
    <property type="entry name" value="Zn_ribbon_PriA"/>
    <property type="match status" value="1"/>
</dbReference>
<evidence type="ECO:0000256" key="2">
    <source>
        <dbReference type="ARBA" id="ARBA00022705"/>
    </source>
</evidence>
<dbReference type="RefSeq" id="WP_283174441.1">
    <property type="nucleotide sequence ID" value="NZ_JAPNOA010000039.1"/>
</dbReference>
<dbReference type="Gene3D" id="3.40.50.300">
    <property type="entry name" value="P-loop containing nucleotide triphosphate hydrolases"/>
    <property type="match status" value="2"/>
</dbReference>
<dbReference type="PANTHER" id="PTHR30580:SF0">
    <property type="entry name" value="PRIMOSOMAL PROTEIN N"/>
    <property type="match status" value="1"/>
</dbReference>
<comment type="function">
    <text evidence="12">Initiates the restart of stalled replication forks, which reloads the replicative helicase on sites other than the origin of replication. Recognizes and binds to abandoned replication forks and remodels them to uncover a helicase loading site. Promotes assembly of the primosome at these replication forks.</text>
</comment>
<feature type="binding site" evidence="12">
    <location>
        <position position="474"/>
    </location>
    <ligand>
        <name>Zn(2+)</name>
        <dbReference type="ChEBI" id="CHEBI:29105"/>
        <label>1</label>
    </ligand>
</feature>
<evidence type="ECO:0000313" key="15">
    <source>
        <dbReference type="Proteomes" id="UP001150830"/>
    </source>
</evidence>
<name>A0A9X3ITE5_9GAMM</name>
<dbReference type="InterPro" id="IPR001650">
    <property type="entry name" value="Helicase_C-like"/>
</dbReference>
<feature type="domain" description="Helicase ATP-binding" evidence="13">
    <location>
        <begin position="209"/>
        <end position="375"/>
    </location>
</feature>
<dbReference type="SMART" id="SM00487">
    <property type="entry name" value="DEXDc"/>
    <property type="match status" value="1"/>
</dbReference>
<keyword evidence="2 12" id="KW-0235">DNA replication</keyword>
<dbReference type="GO" id="GO:0006270">
    <property type="term" value="P:DNA replication initiation"/>
    <property type="evidence" value="ECO:0007669"/>
    <property type="project" value="TreeGrafter"/>
</dbReference>
<comment type="cofactor">
    <cofactor evidence="12">
        <name>Zn(2+)</name>
        <dbReference type="ChEBI" id="CHEBI:29105"/>
    </cofactor>
    <text evidence="12">Binds 2 zinc ions per subunit.</text>
</comment>
<keyword evidence="15" id="KW-1185">Reference proteome</keyword>
<dbReference type="AlphaFoldDB" id="A0A9X3ITE5"/>
<dbReference type="InterPro" id="IPR005259">
    <property type="entry name" value="PriA"/>
</dbReference>
<dbReference type="GO" id="GO:0005524">
    <property type="term" value="F:ATP binding"/>
    <property type="evidence" value="ECO:0007669"/>
    <property type="project" value="UniProtKB-UniRule"/>
</dbReference>
<evidence type="ECO:0000256" key="6">
    <source>
        <dbReference type="ARBA" id="ARBA00022806"/>
    </source>
</evidence>
<dbReference type="EMBL" id="JAPNOA010000039">
    <property type="protein sequence ID" value="MCY0966230.1"/>
    <property type="molecule type" value="Genomic_DNA"/>
</dbReference>
<dbReference type="SMART" id="SM00490">
    <property type="entry name" value="HELICc"/>
    <property type="match status" value="1"/>
</dbReference>
<dbReference type="GO" id="GO:0006310">
    <property type="term" value="P:DNA recombination"/>
    <property type="evidence" value="ECO:0007669"/>
    <property type="project" value="InterPro"/>
</dbReference>
<comment type="catalytic activity">
    <reaction evidence="11 12">
        <text>ATP + H2O = ADP + phosphate + H(+)</text>
        <dbReference type="Rhea" id="RHEA:13065"/>
        <dbReference type="ChEBI" id="CHEBI:15377"/>
        <dbReference type="ChEBI" id="CHEBI:15378"/>
        <dbReference type="ChEBI" id="CHEBI:30616"/>
        <dbReference type="ChEBI" id="CHEBI:43474"/>
        <dbReference type="ChEBI" id="CHEBI:456216"/>
        <dbReference type="EC" id="5.6.2.4"/>
    </reaction>
</comment>
<dbReference type="Pfam" id="PF00270">
    <property type="entry name" value="DEAD"/>
    <property type="match status" value="1"/>
</dbReference>
<dbReference type="CDD" id="cd17929">
    <property type="entry name" value="DEXHc_priA"/>
    <property type="match status" value="1"/>
</dbReference>
<comment type="catalytic activity">
    <reaction evidence="12">
        <text>Couples ATP hydrolysis with the unwinding of duplex DNA by translocating in the 3'-5' direction.</text>
        <dbReference type="EC" id="5.6.2.4"/>
    </reaction>
</comment>
<evidence type="ECO:0000259" key="13">
    <source>
        <dbReference type="PROSITE" id="PS51192"/>
    </source>
</evidence>
<dbReference type="PROSITE" id="PS51192">
    <property type="entry name" value="HELICASE_ATP_BIND_1"/>
    <property type="match status" value="1"/>
</dbReference>
<feature type="binding site" evidence="12">
    <location>
        <position position="477"/>
    </location>
    <ligand>
        <name>Zn(2+)</name>
        <dbReference type="ChEBI" id="CHEBI:29105"/>
        <label>1</label>
    </ligand>
</feature>
<dbReference type="Pfam" id="PF18074">
    <property type="entry name" value="PriA_C"/>
    <property type="match status" value="1"/>
</dbReference>
<dbReference type="GO" id="GO:0043138">
    <property type="term" value="F:3'-5' DNA helicase activity"/>
    <property type="evidence" value="ECO:0007669"/>
    <property type="project" value="UniProtKB-EC"/>
</dbReference>
<dbReference type="SUPFAM" id="SSF52540">
    <property type="entry name" value="P-loop containing nucleoside triphosphate hydrolases"/>
    <property type="match status" value="2"/>
</dbReference>
<evidence type="ECO:0000256" key="5">
    <source>
        <dbReference type="ARBA" id="ARBA00022801"/>
    </source>
</evidence>
<dbReference type="GO" id="GO:0006269">
    <property type="term" value="P:DNA replication, synthesis of primer"/>
    <property type="evidence" value="ECO:0007669"/>
    <property type="project" value="UniProtKB-KW"/>
</dbReference>
<comment type="caution">
    <text evidence="14">The sequence shown here is derived from an EMBL/GenBank/DDBJ whole genome shotgun (WGS) entry which is preliminary data.</text>
</comment>
<sequence length="741" mass="83563">MSFFVVKVAVPVPLRRLFDYLPAPSDQQSNYLPGQRVRVNFANQLLTGIVVGTATSTDVPEGKLRPLLERLDTAPLLDQELLAFGQWLARYYHHNVGEFYDLMIPALLRRGSNLDEACERHWTRIPPADEPQTLRGSRQLALWQRFCEQPGWPHHELTAAGFTLAQIKALAERELIREEASIPLPPAGSGDQSPLPLNDQQQQALDRIRSGLDRFAVWLLEGITGSGKTEVYLQLMADVLAKGQQVMVLVPEIGLTPQTVQRFRRRFAEPVVVMHSGLNDRERLQAWELCRQGQARILIGTRSAIFTPLPELGLIILDEEHDASFKQQDGVRYSARDAALVRASKRQIPVVLGSATPSLETLHNALTGRYQHLRLTRRAGLSRPPGMKLHSILHQPLSAGLAQPVIAAIQKHLEQQQQVLVFLNRRGFAPLFACPDCGWMAECRRCDARLTLHQNPPHLHCHHCDYQQGIPGFCPHCHSDRVQALGQGTERLQESLLRLFPDVPLTRIDRDTARTRNAFDELLAEIHQPGARLLVGTQMLAKGHHFPAVTLVVVLDADAGLFSADFRGMEHTAQLILQVAGRAGREETPGEVWIQTFYADHPQLNMLINDGYHALALSILQERQRQTLPPFSHMVMLRAEAADRPMAEQLLQQARQFLQNPQQPWNRQHDNPLLGSPLVLLGPVPAIMERRAGRFRQQLQLYSPDRARLHSALDPLVDYLHSLKGMNRVRWHLDVDPVDCI</sequence>
<evidence type="ECO:0000256" key="4">
    <source>
        <dbReference type="ARBA" id="ARBA00022741"/>
    </source>
</evidence>
<dbReference type="Gene3D" id="3.40.1440.60">
    <property type="entry name" value="PriA, 3(prime) DNA-binding domain"/>
    <property type="match status" value="1"/>
</dbReference>
<keyword evidence="10 12" id="KW-0413">Isomerase</keyword>
<organism evidence="14 15">
    <name type="scientific">Parathalassolituus penaei</name>
    <dbReference type="NCBI Taxonomy" id="2997323"/>
    <lineage>
        <taxon>Bacteria</taxon>
        <taxon>Pseudomonadati</taxon>
        <taxon>Pseudomonadota</taxon>
        <taxon>Gammaproteobacteria</taxon>
        <taxon>Oceanospirillales</taxon>
        <taxon>Oceanospirillaceae</taxon>
        <taxon>Parathalassolituus</taxon>
    </lineage>
</organism>
<dbReference type="GO" id="GO:0003677">
    <property type="term" value="F:DNA binding"/>
    <property type="evidence" value="ECO:0007669"/>
    <property type="project" value="UniProtKB-UniRule"/>
</dbReference>
<evidence type="ECO:0000313" key="14">
    <source>
        <dbReference type="EMBL" id="MCY0966230.1"/>
    </source>
</evidence>
<feature type="binding site" evidence="12">
    <location>
        <position position="446"/>
    </location>
    <ligand>
        <name>Zn(2+)</name>
        <dbReference type="ChEBI" id="CHEBI:29105"/>
        <label>2</label>
    </ligand>
</feature>
<dbReference type="GO" id="GO:0016787">
    <property type="term" value="F:hydrolase activity"/>
    <property type="evidence" value="ECO:0007669"/>
    <property type="project" value="UniProtKB-KW"/>
</dbReference>
<keyword evidence="8 12" id="KW-0067">ATP-binding</keyword>
<keyword evidence="5 12" id="KW-0378">Hydrolase</keyword>
<evidence type="ECO:0000256" key="1">
    <source>
        <dbReference type="ARBA" id="ARBA00022515"/>
    </source>
</evidence>